<name>A0A4C2A5K3_EUMVA</name>
<comment type="caution">
    <text evidence="1">The sequence shown here is derived from an EMBL/GenBank/DDBJ whole genome shotgun (WGS) entry which is preliminary data.</text>
</comment>
<proteinExistence type="predicted"/>
<protein>
    <submittedName>
        <fullName evidence="1">Uncharacterized protein</fullName>
    </submittedName>
</protein>
<evidence type="ECO:0000313" key="1">
    <source>
        <dbReference type="EMBL" id="GBP95986.1"/>
    </source>
</evidence>
<dbReference type="Proteomes" id="UP000299102">
    <property type="component" value="Unassembled WGS sequence"/>
</dbReference>
<dbReference type="EMBL" id="BGZK01002716">
    <property type="protein sequence ID" value="GBP95986.1"/>
    <property type="molecule type" value="Genomic_DNA"/>
</dbReference>
<sequence length="126" mass="13994">MPLLEAPCIFFNCSSRKIVFFQNNHTACGFNHPIYEKTTTNHRHLECENFFSAVSRSGGEMNYLTETIMDILGDAVAAVGTDAAGDLLSDTTSILPNLTSLSWIESLLRLLAVTTFTYLTTDWPKP</sequence>
<keyword evidence="2" id="KW-1185">Reference proteome</keyword>
<evidence type="ECO:0000313" key="2">
    <source>
        <dbReference type="Proteomes" id="UP000299102"/>
    </source>
</evidence>
<gene>
    <name evidence="1" type="ORF">EVAR_63135_1</name>
</gene>
<reference evidence="1 2" key="1">
    <citation type="journal article" date="2019" name="Commun. Biol.">
        <title>The bagworm genome reveals a unique fibroin gene that provides high tensile strength.</title>
        <authorList>
            <person name="Kono N."/>
            <person name="Nakamura H."/>
            <person name="Ohtoshi R."/>
            <person name="Tomita M."/>
            <person name="Numata K."/>
            <person name="Arakawa K."/>
        </authorList>
    </citation>
    <scope>NUCLEOTIDE SEQUENCE [LARGE SCALE GENOMIC DNA]</scope>
</reference>
<organism evidence="1 2">
    <name type="scientific">Eumeta variegata</name>
    <name type="common">Bagworm moth</name>
    <name type="synonym">Eumeta japonica</name>
    <dbReference type="NCBI Taxonomy" id="151549"/>
    <lineage>
        <taxon>Eukaryota</taxon>
        <taxon>Metazoa</taxon>
        <taxon>Ecdysozoa</taxon>
        <taxon>Arthropoda</taxon>
        <taxon>Hexapoda</taxon>
        <taxon>Insecta</taxon>
        <taxon>Pterygota</taxon>
        <taxon>Neoptera</taxon>
        <taxon>Endopterygota</taxon>
        <taxon>Lepidoptera</taxon>
        <taxon>Glossata</taxon>
        <taxon>Ditrysia</taxon>
        <taxon>Tineoidea</taxon>
        <taxon>Psychidae</taxon>
        <taxon>Oiketicinae</taxon>
        <taxon>Eumeta</taxon>
    </lineage>
</organism>
<accession>A0A4C2A5K3</accession>
<dbReference type="AlphaFoldDB" id="A0A4C2A5K3"/>